<evidence type="ECO:0000313" key="3">
    <source>
        <dbReference type="Proteomes" id="UP000553632"/>
    </source>
</evidence>
<dbReference type="InterPro" id="IPR043502">
    <property type="entry name" value="DNA/RNA_pol_sf"/>
</dbReference>
<dbReference type="AlphaFoldDB" id="A0A7J6QGH5"/>
<dbReference type="SUPFAM" id="SSF56672">
    <property type="entry name" value="DNA/RNA polymerases"/>
    <property type="match status" value="1"/>
</dbReference>
<accession>A0A7J6QGH5</accession>
<evidence type="ECO:0000259" key="1">
    <source>
        <dbReference type="Pfam" id="PF23088"/>
    </source>
</evidence>
<organism evidence="2 3">
    <name type="scientific">Perkinsus olseni</name>
    <name type="common">Perkinsus atlanticus</name>
    <dbReference type="NCBI Taxonomy" id="32597"/>
    <lineage>
        <taxon>Eukaryota</taxon>
        <taxon>Sar</taxon>
        <taxon>Alveolata</taxon>
        <taxon>Perkinsozoa</taxon>
        <taxon>Perkinsea</taxon>
        <taxon>Perkinsida</taxon>
        <taxon>Perkinsidae</taxon>
        <taxon>Perkinsus</taxon>
    </lineage>
</organism>
<gene>
    <name evidence="2" type="ORF">FOZ63_000616</name>
</gene>
<protein>
    <recommendedName>
        <fullName evidence="1">DUF7047 domain-containing protein</fullName>
    </recommendedName>
</protein>
<comment type="caution">
    <text evidence="2">The sequence shown here is derived from an EMBL/GenBank/DDBJ whole genome shotgun (WGS) entry which is preliminary data.</text>
</comment>
<name>A0A7J6QGH5_PEROL</name>
<feature type="non-terminal residue" evidence="2">
    <location>
        <position position="190"/>
    </location>
</feature>
<dbReference type="Proteomes" id="UP000553632">
    <property type="component" value="Unassembled WGS sequence"/>
</dbReference>
<dbReference type="InterPro" id="IPR055475">
    <property type="entry name" value="DUF7047"/>
</dbReference>
<reference evidence="2 3" key="1">
    <citation type="submission" date="2020-04" db="EMBL/GenBank/DDBJ databases">
        <title>Perkinsus olseni comparative genomics.</title>
        <authorList>
            <person name="Bogema D.R."/>
        </authorList>
    </citation>
    <scope>NUCLEOTIDE SEQUENCE [LARGE SCALE GENOMIC DNA]</scope>
    <source>
        <strain evidence="2 3">ATCC PRA-207</strain>
    </source>
</reference>
<proteinExistence type="predicted"/>
<dbReference type="EMBL" id="JABANO010033084">
    <property type="protein sequence ID" value="KAF4707475.1"/>
    <property type="molecule type" value="Genomic_DNA"/>
</dbReference>
<sequence>MCPSTFKDLCVMIDQKVHIMKVSPFGLSIAPKVATSLITWLLRDIPYPISSFIDDIIIEDQKGKVDAETKADPESVRLVRTALAEGNMYCKETCAIDDSTRVLGLDLYKKDGRLWWRRRDDLHLNLEFSEPVTRRELAAWCGRLVGHVPIARWLRPHAAVLLYLSSRGGWDEEVDDIVEDSRVFILSFIS</sequence>
<evidence type="ECO:0000313" key="2">
    <source>
        <dbReference type="EMBL" id="KAF4707475.1"/>
    </source>
</evidence>
<dbReference type="Pfam" id="PF23088">
    <property type="entry name" value="DUF7047"/>
    <property type="match status" value="1"/>
</dbReference>
<feature type="domain" description="DUF7047" evidence="1">
    <location>
        <begin position="133"/>
        <end position="176"/>
    </location>
</feature>
<keyword evidence="3" id="KW-1185">Reference proteome</keyword>